<sequence length="229" mass="26835">MKKLFTLLLFSLFICFNSQAQVDEDKLGGWYMYFWNTDFGESKFGLQGDVQYRNWDVMGDLEQLLLRAGVTYSPNSNLKLTLGYGNITSGEFGDSNDTSSESRIYQEALLPHKISNRIYLKHRFRYEQRWVEDQDFRTRYRYNLFLNIPLNQPNLDKNSIYLAFYNEVFINGQKDIGDGRRVEIFDRNRLYGALGYSIKDNLKVQAGFMEQTSNSISKGQIQLSLHHSF</sequence>
<accession>A0ABT0Z274</accession>
<gene>
    <name evidence="2" type="ORF">NE848_10485</name>
</gene>
<proteinExistence type="predicted"/>
<evidence type="ECO:0000313" key="2">
    <source>
        <dbReference type="EMBL" id="MCM8569809.1"/>
    </source>
</evidence>
<name>A0ABT0Z274_9FLAO</name>
<dbReference type="Pfam" id="PF10677">
    <property type="entry name" value="DUF2490"/>
    <property type="match status" value="1"/>
</dbReference>
<evidence type="ECO:0000256" key="1">
    <source>
        <dbReference type="SAM" id="SignalP"/>
    </source>
</evidence>
<protein>
    <submittedName>
        <fullName evidence="2">DUF2490 domain-containing protein</fullName>
    </submittedName>
</protein>
<organism evidence="2 3">
    <name type="scientific">Gramella jeungdoensis</name>
    <dbReference type="NCBI Taxonomy" id="708091"/>
    <lineage>
        <taxon>Bacteria</taxon>
        <taxon>Pseudomonadati</taxon>
        <taxon>Bacteroidota</taxon>
        <taxon>Flavobacteriia</taxon>
        <taxon>Flavobacteriales</taxon>
        <taxon>Flavobacteriaceae</taxon>
        <taxon>Christiangramia</taxon>
    </lineage>
</organism>
<dbReference type="EMBL" id="JAMSCK010000003">
    <property type="protein sequence ID" value="MCM8569809.1"/>
    <property type="molecule type" value="Genomic_DNA"/>
</dbReference>
<dbReference type="RefSeq" id="WP_252113253.1">
    <property type="nucleotide sequence ID" value="NZ_JAMSCK010000003.1"/>
</dbReference>
<keyword evidence="1" id="KW-0732">Signal</keyword>
<dbReference type="InterPro" id="IPR019619">
    <property type="entry name" value="DUF2490"/>
</dbReference>
<reference evidence="2" key="1">
    <citation type="submission" date="2022-06" db="EMBL/GenBank/DDBJ databases">
        <title>Gramella sediminis sp. nov., isolated from deep-sea sediment of the Indian Ocean.</title>
        <authorList>
            <person name="Yang L."/>
        </authorList>
    </citation>
    <scope>NUCLEOTIDE SEQUENCE</scope>
    <source>
        <strain evidence="2">HMD3159</strain>
    </source>
</reference>
<feature type="signal peptide" evidence="1">
    <location>
        <begin position="1"/>
        <end position="20"/>
    </location>
</feature>
<evidence type="ECO:0000313" key="3">
    <source>
        <dbReference type="Proteomes" id="UP001155077"/>
    </source>
</evidence>
<comment type="caution">
    <text evidence="2">The sequence shown here is derived from an EMBL/GenBank/DDBJ whole genome shotgun (WGS) entry which is preliminary data.</text>
</comment>
<feature type="chain" id="PRO_5045916224" evidence="1">
    <location>
        <begin position="21"/>
        <end position="229"/>
    </location>
</feature>
<keyword evidence="3" id="KW-1185">Reference proteome</keyword>
<dbReference type="Proteomes" id="UP001155077">
    <property type="component" value="Unassembled WGS sequence"/>
</dbReference>